<sequence>MSLGMHDLLEEMGKLIVIQESPNDASKRSRLWCYEDVDFVLTQKKEIEATHSIVLHDMYCEIEENWRDLDIRYLSFSNICKLNLLILDGERFPILLYDIPCALKVLHWTDCPMETLPFRDHQRYELVEIDLSHSKIVQLWDGKKVLKKLVHLNLSYCKELKEMPDLSGAPNLKTLDLDGCEELNYFHPSLAHHKSLVELNLRGCERLETLGDKLEMSSLERLDLECCSSLRRLPEFGKCMKQLSILILKRTGIEELPTTLGNLAGMSELDLTGCYKLTSLPFPLGCFVGLKKLRLSRLVELSCVPYSTHGLESLTVKDYSGSPNIVGLLCSLSHLTSLSSLKLQGCFSTSREESTDFGRLASLTDLDLSENNFLRVPISIHELPRLTRLKLNNCRRLKVLPELPLSLRELQARDCDSLDASNANDVILKACCGFAESASQDREDLFQMWFSRKKIPAWFEHHEEGNGVSVSFSHNCPSTETIALALCFLLQGFLFSSEKPSVICNGKEFINKSLLKASSGISSENVYIVYVNGYYLSKLLCQHNCFQMLFPGTPSINIQVRRSSARWQQHKRFGKHDKTDSDSLQSEGENLHAIVRFLLRSGREYDQTSSIQLQMETLQSRLDADFLLAHMCSVKFKEWIVVLATLLRRSEVLFDLFPHDVRLWKAYSTTLQSHLKFVEYQDLLEDLEHKLSSISNKEE</sequence>
<organism evidence="1 2">
    <name type="scientific">Arachis hypogaea</name>
    <name type="common">Peanut</name>
    <dbReference type="NCBI Taxonomy" id="3818"/>
    <lineage>
        <taxon>Eukaryota</taxon>
        <taxon>Viridiplantae</taxon>
        <taxon>Streptophyta</taxon>
        <taxon>Embryophyta</taxon>
        <taxon>Tracheophyta</taxon>
        <taxon>Spermatophyta</taxon>
        <taxon>Magnoliopsida</taxon>
        <taxon>eudicotyledons</taxon>
        <taxon>Gunneridae</taxon>
        <taxon>Pentapetalae</taxon>
        <taxon>rosids</taxon>
        <taxon>fabids</taxon>
        <taxon>Fabales</taxon>
        <taxon>Fabaceae</taxon>
        <taxon>Papilionoideae</taxon>
        <taxon>50 kb inversion clade</taxon>
        <taxon>dalbergioids sensu lato</taxon>
        <taxon>Dalbergieae</taxon>
        <taxon>Pterocarpus clade</taxon>
        <taxon>Arachis</taxon>
    </lineage>
</organism>
<dbReference type="EMBL" id="SDMP01000014">
    <property type="protein sequence ID" value="RYR15434.1"/>
    <property type="molecule type" value="Genomic_DNA"/>
</dbReference>
<dbReference type="STRING" id="3818.A0A444ZMQ7"/>
<proteinExistence type="predicted"/>
<comment type="caution">
    <text evidence="1">The sequence shown here is derived from an EMBL/GenBank/DDBJ whole genome shotgun (WGS) entry which is preliminary data.</text>
</comment>
<accession>A0A444ZMQ7</accession>
<dbReference type="SUPFAM" id="SSF52058">
    <property type="entry name" value="L domain-like"/>
    <property type="match status" value="1"/>
</dbReference>
<keyword evidence="2" id="KW-1185">Reference proteome</keyword>
<reference evidence="1 2" key="1">
    <citation type="submission" date="2019-01" db="EMBL/GenBank/DDBJ databases">
        <title>Sequencing of cultivated peanut Arachis hypogaea provides insights into genome evolution and oil improvement.</title>
        <authorList>
            <person name="Chen X."/>
        </authorList>
    </citation>
    <scope>NUCLEOTIDE SEQUENCE [LARGE SCALE GENOMIC DNA]</scope>
    <source>
        <strain evidence="2">cv. Fuhuasheng</strain>
        <tissue evidence="1">Leaves</tissue>
    </source>
</reference>
<dbReference type="AlphaFoldDB" id="A0A444ZMQ7"/>
<name>A0A444ZMQ7_ARAHY</name>
<gene>
    <name evidence="1" type="ORF">Ahy_B04g072185</name>
</gene>
<dbReference type="PANTHER" id="PTHR11017">
    <property type="entry name" value="LEUCINE-RICH REPEAT-CONTAINING PROTEIN"/>
    <property type="match status" value="1"/>
</dbReference>
<evidence type="ECO:0000313" key="1">
    <source>
        <dbReference type="EMBL" id="RYR15434.1"/>
    </source>
</evidence>
<protein>
    <submittedName>
        <fullName evidence="1">Uncharacterized protein</fullName>
    </submittedName>
</protein>
<dbReference type="Proteomes" id="UP000289738">
    <property type="component" value="Chromosome B04"/>
</dbReference>
<evidence type="ECO:0000313" key="2">
    <source>
        <dbReference type="Proteomes" id="UP000289738"/>
    </source>
</evidence>
<dbReference type="GO" id="GO:0006952">
    <property type="term" value="P:defense response"/>
    <property type="evidence" value="ECO:0007669"/>
    <property type="project" value="InterPro"/>
</dbReference>
<dbReference type="Gene3D" id="3.80.10.10">
    <property type="entry name" value="Ribonuclease Inhibitor"/>
    <property type="match status" value="1"/>
</dbReference>
<dbReference type="InterPro" id="IPR044974">
    <property type="entry name" value="Disease_R_plants"/>
</dbReference>
<dbReference type="PANTHER" id="PTHR11017:SF573">
    <property type="entry name" value="ADP-RIBOSYL CYCLASE_CYCLIC ADP-RIBOSE HYDROLASE"/>
    <property type="match status" value="1"/>
</dbReference>
<dbReference type="InterPro" id="IPR032675">
    <property type="entry name" value="LRR_dom_sf"/>
</dbReference>